<sequence>MKRGVASRSATFKLPHVEVLLREEVAKITAQHWANTVQHVISIETKFRGDGGASAHVQPIIIHLDEDDMDSDTNHTGEI</sequence>
<evidence type="ECO:0000313" key="1">
    <source>
        <dbReference type="EMBL" id="KAH9380381.1"/>
    </source>
</evidence>
<protein>
    <submittedName>
        <fullName evidence="1">Uncharacterized protein</fullName>
    </submittedName>
</protein>
<organism evidence="1 2">
    <name type="scientific">Haemaphysalis longicornis</name>
    <name type="common">Bush tick</name>
    <dbReference type="NCBI Taxonomy" id="44386"/>
    <lineage>
        <taxon>Eukaryota</taxon>
        <taxon>Metazoa</taxon>
        <taxon>Ecdysozoa</taxon>
        <taxon>Arthropoda</taxon>
        <taxon>Chelicerata</taxon>
        <taxon>Arachnida</taxon>
        <taxon>Acari</taxon>
        <taxon>Parasitiformes</taxon>
        <taxon>Ixodida</taxon>
        <taxon>Ixodoidea</taxon>
        <taxon>Ixodidae</taxon>
        <taxon>Haemaphysalinae</taxon>
        <taxon>Haemaphysalis</taxon>
    </lineage>
</organism>
<dbReference type="AlphaFoldDB" id="A0A9J6GY50"/>
<gene>
    <name evidence="1" type="ORF">HPB48_014548</name>
</gene>
<accession>A0A9J6GY50</accession>
<dbReference type="VEuPathDB" id="VectorBase:HLOH_046402"/>
<proteinExistence type="predicted"/>
<reference evidence="1 2" key="1">
    <citation type="journal article" date="2020" name="Cell">
        <title>Large-Scale Comparative Analyses of Tick Genomes Elucidate Their Genetic Diversity and Vector Capacities.</title>
        <authorList>
            <consortium name="Tick Genome and Microbiome Consortium (TIGMIC)"/>
            <person name="Jia N."/>
            <person name="Wang J."/>
            <person name="Shi W."/>
            <person name="Du L."/>
            <person name="Sun Y."/>
            <person name="Zhan W."/>
            <person name="Jiang J.F."/>
            <person name="Wang Q."/>
            <person name="Zhang B."/>
            <person name="Ji P."/>
            <person name="Bell-Sakyi L."/>
            <person name="Cui X.M."/>
            <person name="Yuan T.T."/>
            <person name="Jiang B.G."/>
            <person name="Yang W.F."/>
            <person name="Lam T.T."/>
            <person name="Chang Q.C."/>
            <person name="Ding S.J."/>
            <person name="Wang X.J."/>
            <person name="Zhu J.G."/>
            <person name="Ruan X.D."/>
            <person name="Zhao L."/>
            <person name="Wei J.T."/>
            <person name="Ye R.Z."/>
            <person name="Que T.C."/>
            <person name="Du C.H."/>
            <person name="Zhou Y.H."/>
            <person name="Cheng J.X."/>
            <person name="Dai P.F."/>
            <person name="Guo W.B."/>
            <person name="Han X.H."/>
            <person name="Huang E.J."/>
            <person name="Li L.F."/>
            <person name="Wei W."/>
            <person name="Gao Y.C."/>
            <person name="Liu J.Z."/>
            <person name="Shao H.Z."/>
            <person name="Wang X."/>
            <person name="Wang C.C."/>
            <person name="Yang T.C."/>
            <person name="Huo Q.B."/>
            <person name="Li W."/>
            <person name="Chen H.Y."/>
            <person name="Chen S.E."/>
            <person name="Zhou L.G."/>
            <person name="Ni X.B."/>
            <person name="Tian J.H."/>
            <person name="Sheng Y."/>
            <person name="Liu T."/>
            <person name="Pan Y.S."/>
            <person name="Xia L.Y."/>
            <person name="Li J."/>
            <person name="Zhao F."/>
            <person name="Cao W.C."/>
        </authorList>
    </citation>
    <scope>NUCLEOTIDE SEQUENCE [LARGE SCALE GENOMIC DNA]</scope>
    <source>
        <strain evidence="1">HaeL-2018</strain>
    </source>
</reference>
<keyword evidence="2" id="KW-1185">Reference proteome</keyword>
<dbReference type="EMBL" id="JABSTR010000010">
    <property type="protein sequence ID" value="KAH9380381.1"/>
    <property type="molecule type" value="Genomic_DNA"/>
</dbReference>
<name>A0A9J6GY50_HAELO</name>
<dbReference type="Proteomes" id="UP000821853">
    <property type="component" value="Chromosome 8"/>
</dbReference>
<evidence type="ECO:0000313" key="2">
    <source>
        <dbReference type="Proteomes" id="UP000821853"/>
    </source>
</evidence>
<comment type="caution">
    <text evidence="1">The sequence shown here is derived from an EMBL/GenBank/DDBJ whole genome shotgun (WGS) entry which is preliminary data.</text>
</comment>